<sequence>MDIKTSAIREEFNFSMFGKFNDIIFYENKLFIFSGDGSKSIYFNINTKICHNFSFLVLFGKISAVLFKNFILVSRESQSIFYLYDLMIDNYSKIDYVSAHGLQKFFFADNKRAYLWIKNGLIYESEENNPFQWNVIGNNDFGIQVKINEITYSYYMGNLYISFISRPKMYCYRFNKEEKGMELIYEDKVSL</sequence>
<comment type="caution">
    <text evidence="1">The sequence shown here is derived from an EMBL/GenBank/DDBJ whole genome shotgun (WGS) entry which is preliminary data.</text>
</comment>
<organism evidence="1 2">
    <name type="scientific">Blepharisma stoltei</name>
    <dbReference type="NCBI Taxonomy" id="1481888"/>
    <lineage>
        <taxon>Eukaryota</taxon>
        <taxon>Sar</taxon>
        <taxon>Alveolata</taxon>
        <taxon>Ciliophora</taxon>
        <taxon>Postciliodesmatophora</taxon>
        <taxon>Heterotrichea</taxon>
        <taxon>Heterotrichida</taxon>
        <taxon>Blepharismidae</taxon>
        <taxon>Blepharisma</taxon>
    </lineage>
</organism>
<dbReference type="EMBL" id="CAJZBQ010000035">
    <property type="protein sequence ID" value="CAG9323720.1"/>
    <property type="molecule type" value="Genomic_DNA"/>
</dbReference>
<dbReference type="Proteomes" id="UP001162131">
    <property type="component" value="Unassembled WGS sequence"/>
</dbReference>
<keyword evidence="2" id="KW-1185">Reference proteome</keyword>
<protein>
    <submittedName>
        <fullName evidence="1">Uncharacterized protein</fullName>
    </submittedName>
</protein>
<name>A0AAU9JJQ1_9CILI</name>
<evidence type="ECO:0000313" key="1">
    <source>
        <dbReference type="EMBL" id="CAG9323720.1"/>
    </source>
</evidence>
<reference evidence="1" key="1">
    <citation type="submission" date="2021-09" db="EMBL/GenBank/DDBJ databases">
        <authorList>
            <consortium name="AG Swart"/>
            <person name="Singh M."/>
            <person name="Singh A."/>
            <person name="Seah K."/>
            <person name="Emmerich C."/>
        </authorList>
    </citation>
    <scope>NUCLEOTIDE SEQUENCE</scope>
    <source>
        <strain evidence="1">ATCC30299</strain>
    </source>
</reference>
<evidence type="ECO:0000313" key="2">
    <source>
        <dbReference type="Proteomes" id="UP001162131"/>
    </source>
</evidence>
<dbReference type="AlphaFoldDB" id="A0AAU9JJQ1"/>
<gene>
    <name evidence="1" type="ORF">BSTOLATCC_MIC34760</name>
</gene>
<accession>A0AAU9JJQ1</accession>
<proteinExistence type="predicted"/>